<dbReference type="PROSITE" id="PS51678">
    <property type="entry name" value="SAM_MT_PRMT"/>
    <property type="match status" value="1"/>
</dbReference>
<dbReference type="GO" id="GO:0042054">
    <property type="term" value="F:histone methyltransferase activity"/>
    <property type="evidence" value="ECO:0007669"/>
    <property type="project" value="TreeGrafter"/>
</dbReference>
<dbReference type="Gene3D" id="3.40.50.150">
    <property type="entry name" value="Vaccinia Virus protein VP39"/>
    <property type="match status" value="1"/>
</dbReference>
<dbReference type="InterPro" id="IPR055135">
    <property type="entry name" value="PRMT_dom"/>
</dbReference>
<dbReference type="CDD" id="cd02440">
    <property type="entry name" value="AdoMet_MTases"/>
    <property type="match status" value="1"/>
</dbReference>
<name>A0AAU9IN83_9CILI</name>
<dbReference type="GO" id="GO:0005634">
    <property type="term" value="C:nucleus"/>
    <property type="evidence" value="ECO:0007669"/>
    <property type="project" value="UniProtKB-SubCell"/>
</dbReference>
<dbReference type="Pfam" id="PF13649">
    <property type="entry name" value="Methyltransf_25"/>
    <property type="match status" value="1"/>
</dbReference>
<evidence type="ECO:0000256" key="6">
    <source>
        <dbReference type="PROSITE-ProRule" id="PRU01015"/>
    </source>
</evidence>
<feature type="domain" description="Protein arginine N-methyltransferase" evidence="8">
    <location>
        <begin position="176"/>
        <end position="338"/>
    </location>
</feature>
<accession>A0AAU9IN83</accession>
<proteinExistence type="predicted"/>
<dbReference type="SUPFAM" id="SSF53335">
    <property type="entry name" value="S-adenosyl-L-methionine-dependent methyltransferases"/>
    <property type="match status" value="1"/>
</dbReference>
<feature type="domain" description="Methyltransferase" evidence="7">
    <location>
        <begin position="74"/>
        <end position="171"/>
    </location>
</feature>
<evidence type="ECO:0000256" key="5">
    <source>
        <dbReference type="ARBA" id="ARBA00023242"/>
    </source>
</evidence>
<evidence type="ECO:0000313" key="10">
    <source>
        <dbReference type="Proteomes" id="UP001162131"/>
    </source>
</evidence>
<keyword evidence="5" id="KW-0539">Nucleus</keyword>
<keyword evidence="4 6" id="KW-0949">S-adenosyl-L-methionine</keyword>
<dbReference type="Gene3D" id="2.70.160.11">
    <property type="entry name" value="Hnrnp arginine n-methyltransferase1"/>
    <property type="match status" value="1"/>
</dbReference>
<evidence type="ECO:0000259" key="7">
    <source>
        <dbReference type="Pfam" id="PF13649"/>
    </source>
</evidence>
<keyword evidence="3 6" id="KW-0808">Transferase</keyword>
<dbReference type="GO" id="GO:0016274">
    <property type="term" value="F:protein-arginine N-methyltransferase activity"/>
    <property type="evidence" value="ECO:0007669"/>
    <property type="project" value="InterPro"/>
</dbReference>
<organism evidence="9 10">
    <name type="scientific">Blepharisma stoltei</name>
    <dbReference type="NCBI Taxonomy" id="1481888"/>
    <lineage>
        <taxon>Eukaryota</taxon>
        <taxon>Sar</taxon>
        <taxon>Alveolata</taxon>
        <taxon>Ciliophora</taxon>
        <taxon>Postciliodesmatophora</taxon>
        <taxon>Heterotrichea</taxon>
        <taxon>Heterotrichida</taxon>
        <taxon>Blepharismidae</taxon>
        <taxon>Blepharisma</taxon>
    </lineage>
</organism>
<evidence type="ECO:0000313" key="9">
    <source>
        <dbReference type="EMBL" id="CAG9314622.1"/>
    </source>
</evidence>
<comment type="subcellular location">
    <subcellularLocation>
        <location evidence="1">Nucleus</location>
    </subcellularLocation>
</comment>
<dbReference type="InterPro" id="IPR025799">
    <property type="entry name" value="Arg_MeTrfase"/>
</dbReference>
<dbReference type="FunFam" id="2.70.160.11:FF:000001">
    <property type="entry name" value="Blast:Protein arginine N-methyltransferase 1"/>
    <property type="match status" value="1"/>
</dbReference>
<sequence length="352" mass="40934">MEFVESREEEFGDGKLWHEFENVDDMSYGYKSDYYFNSYAHFGIHEDMIKDDVRTGTYRKAIIRNPYLFRGKTVLDVGCGTGILSYFAMRAGASHVYAVDCADIIDYARKIAEDNGFADKITYIKGKVEEIELPVQKVDIIISEWMGYFLLFESMLNSVIYARDKWLAPNGLLFPDKARIWVAAIEDSKYKESKFDFWSDVYGINMTPMRSHAIREPLVDTVDEEKIISTQAPVFEINLQCVTLEELTFTTSYRLQINKNDILSGLVAWFEVGFCHSHKWITLNTSPKLKSTHWKQTIFYLNESHKVNHNQILSGSISVRPNLVNVRELDIKISYNLDGFSPLRTWQFYQLR</sequence>
<dbReference type="EMBL" id="CAJZBQ010000012">
    <property type="protein sequence ID" value="CAG9314622.1"/>
    <property type="molecule type" value="Genomic_DNA"/>
</dbReference>
<dbReference type="Pfam" id="PF22528">
    <property type="entry name" value="PRMT_C"/>
    <property type="match status" value="1"/>
</dbReference>
<dbReference type="InterPro" id="IPR041698">
    <property type="entry name" value="Methyltransf_25"/>
</dbReference>
<comment type="caution">
    <text evidence="9">The sequence shown here is derived from an EMBL/GenBank/DDBJ whole genome shotgun (WGS) entry which is preliminary data.</text>
</comment>
<dbReference type="InterPro" id="IPR029063">
    <property type="entry name" value="SAM-dependent_MTases_sf"/>
</dbReference>
<dbReference type="PANTHER" id="PTHR11006">
    <property type="entry name" value="PROTEIN ARGININE N-METHYLTRANSFERASE"/>
    <property type="match status" value="1"/>
</dbReference>
<dbReference type="PANTHER" id="PTHR11006:SF53">
    <property type="entry name" value="PROTEIN ARGININE N-METHYLTRANSFERASE 3"/>
    <property type="match status" value="1"/>
</dbReference>
<dbReference type="AlphaFoldDB" id="A0AAU9IN83"/>
<reference evidence="9" key="1">
    <citation type="submission" date="2021-09" db="EMBL/GenBank/DDBJ databases">
        <authorList>
            <consortium name="AG Swart"/>
            <person name="Singh M."/>
            <person name="Singh A."/>
            <person name="Seah K."/>
            <person name="Emmerich C."/>
        </authorList>
    </citation>
    <scope>NUCLEOTIDE SEQUENCE</scope>
    <source>
        <strain evidence="9">ATCC30299</strain>
    </source>
</reference>
<evidence type="ECO:0000259" key="8">
    <source>
        <dbReference type="Pfam" id="PF22528"/>
    </source>
</evidence>
<evidence type="ECO:0000256" key="2">
    <source>
        <dbReference type="ARBA" id="ARBA00022603"/>
    </source>
</evidence>
<keyword evidence="10" id="KW-1185">Reference proteome</keyword>
<evidence type="ECO:0000256" key="4">
    <source>
        <dbReference type="ARBA" id="ARBA00022691"/>
    </source>
</evidence>
<evidence type="ECO:0000256" key="3">
    <source>
        <dbReference type="ARBA" id="ARBA00022679"/>
    </source>
</evidence>
<protein>
    <submittedName>
        <fullName evidence="9">Uncharacterized protein</fullName>
    </submittedName>
</protein>
<evidence type="ECO:0000256" key="1">
    <source>
        <dbReference type="ARBA" id="ARBA00004123"/>
    </source>
</evidence>
<gene>
    <name evidence="9" type="ORF">BSTOLATCC_MIC11623</name>
</gene>
<dbReference type="Proteomes" id="UP001162131">
    <property type="component" value="Unassembled WGS sequence"/>
</dbReference>
<keyword evidence="2 6" id="KW-0489">Methyltransferase</keyword>
<dbReference type="GO" id="GO:0032259">
    <property type="term" value="P:methylation"/>
    <property type="evidence" value="ECO:0007669"/>
    <property type="project" value="UniProtKB-KW"/>
</dbReference>
<dbReference type="FunFam" id="3.40.50.150:FF:000116">
    <property type="entry name" value="probable protein arginine N-methyltransferase 1"/>
    <property type="match status" value="1"/>
</dbReference>